<keyword evidence="3" id="KW-1185">Reference proteome</keyword>
<feature type="compositionally biased region" description="Basic residues" evidence="1">
    <location>
        <begin position="673"/>
        <end position="684"/>
    </location>
</feature>
<dbReference type="AlphaFoldDB" id="A0AAN7TRJ8"/>
<evidence type="ECO:0000313" key="2">
    <source>
        <dbReference type="EMBL" id="KAK5578024.1"/>
    </source>
</evidence>
<feature type="region of interest" description="Disordered" evidence="1">
    <location>
        <begin position="665"/>
        <end position="684"/>
    </location>
</feature>
<evidence type="ECO:0000256" key="1">
    <source>
        <dbReference type="SAM" id="MobiDB-lite"/>
    </source>
</evidence>
<dbReference type="SUPFAM" id="SSF48371">
    <property type="entry name" value="ARM repeat"/>
    <property type="match status" value="1"/>
</dbReference>
<dbReference type="EMBL" id="JAVFKY010000004">
    <property type="protein sequence ID" value="KAK5578024.1"/>
    <property type="molecule type" value="Genomic_DNA"/>
</dbReference>
<dbReference type="InterPro" id="IPR016024">
    <property type="entry name" value="ARM-type_fold"/>
</dbReference>
<sequence>MDGPIKVYYFISRFLDSDIPTISSNFKEFLVKDGMIEMLIMFITQNFPESIKDEIKEHQLKQQQESNESKLLAEKQQLPSSLDGDSNNNNNAIQSIEVTSNRNNKLETTIGLMKSYKVMNLFLHPSPPFISLVKEKLPVIISSLFEIFENENINSDGSNRSLPNIHHFSKVMSSLFYQYTFDFLNELSEIDRKTQKMYFQILVENIHHTTIQDLFIIIAKRASASVNEYQTSNPIETKKIQKTLQKSKVFNIISSFFTLQQHPNGNIINGGVNGSENISSNNLNGASNTNTNTNNSNSNVSNSNNNNNNIPCKQIKKEKYLLMMEGITEFINKCIEQLDIHGPDIGFTISSFQNKEFFDTLIRLILNDSPKRKDSFIHRKQCLSIISTFCRQSNEYTKNNHFQQEKESIFSPSGAPSSWLLYLSTNHLQNLCKILVDIGNDPNQKQHLGSFRIDMLSLLVDLLKAKSTFKRKQPNQPYLSVELWYFLIDWFFQFNNIYQSKFFSLLKELFTQQHLPSIKHFCTFHLTRFISFYMSNDDEAESRGVVLLILNYIRIAATQFPQNHFLVTFLKSNDQWNKLQQILIPDTLKLYTPNVVGDNSMELICFGSEFAKSIGFVDDDEVQAKESKKLVLVDEFQTGGSNSSEIGSPPVISAEEIAQIEKELLKEEESNQKKKKKNNQKKKK</sequence>
<feature type="compositionally biased region" description="Polar residues" evidence="1">
    <location>
        <begin position="77"/>
        <end position="91"/>
    </location>
</feature>
<feature type="compositionally biased region" description="Low complexity" evidence="1">
    <location>
        <begin position="279"/>
        <end position="309"/>
    </location>
</feature>
<protein>
    <submittedName>
        <fullName evidence="2">Uncharacterized protein</fullName>
    </submittedName>
</protein>
<gene>
    <name evidence="2" type="ORF">RB653_002974</name>
</gene>
<feature type="region of interest" description="Disordered" evidence="1">
    <location>
        <begin position="62"/>
        <end position="91"/>
    </location>
</feature>
<comment type="caution">
    <text evidence="2">The sequence shown here is derived from an EMBL/GenBank/DDBJ whole genome shotgun (WGS) entry which is preliminary data.</text>
</comment>
<evidence type="ECO:0000313" key="3">
    <source>
        <dbReference type="Proteomes" id="UP001344447"/>
    </source>
</evidence>
<feature type="region of interest" description="Disordered" evidence="1">
    <location>
        <begin position="279"/>
        <end position="310"/>
    </location>
</feature>
<dbReference type="Proteomes" id="UP001344447">
    <property type="component" value="Unassembled WGS sequence"/>
</dbReference>
<proteinExistence type="predicted"/>
<name>A0AAN7TRJ8_9MYCE</name>
<accession>A0AAN7TRJ8</accession>
<organism evidence="2 3">
    <name type="scientific">Dictyostelium firmibasis</name>
    <dbReference type="NCBI Taxonomy" id="79012"/>
    <lineage>
        <taxon>Eukaryota</taxon>
        <taxon>Amoebozoa</taxon>
        <taxon>Evosea</taxon>
        <taxon>Eumycetozoa</taxon>
        <taxon>Dictyostelia</taxon>
        <taxon>Dictyosteliales</taxon>
        <taxon>Dictyosteliaceae</taxon>
        <taxon>Dictyostelium</taxon>
    </lineage>
</organism>
<reference evidence="2 3" key="1">
    <citation type="submission" date="2023-11" db="EMBL/GenBank/DDBJ databases">
        <title>Dfirmibasis_genome.</title>
        <authorList>
            <person name="Edelbroek B."/>
            <person name="Kjellin J."/>
            <person name="Jerlstrom-Hultqvist J."/>
            <person name="Soderbom F."/>
        </authorList>
    </citation>
    <scope>NUCLEOTIDE SEQUENCE [LARGE SCALE GENOMIC DNA]</scope>
    <source>
        <strain evidence="2 3">TNS-C-14</strain>
    </source>
</reference>